<name>A0A915C379_PARUN</name>
<reference evidence="3" key="1">
    <citation type="submission" date="2022-11" db="UniProtKB">
        <authorList>
            <consortium name="WormBaseParasite"/>
        </authorList>
    </citation>
    <scope>IDENTIFICATION</scope>
</reference>
<feature type="transmembrane region" description="Helical" evidence="1">
    <location>
        <begin position="55"/>
        <end position="77"/>
    </location>
</feature>
<evidence type="ECO:0000313" key="3">
    <source>
        <dbReference type="WBParaSite" id="PgR078_g013_t01"/>
    </source>
</evidence>
<proteinExistence type="predicted"/>
<accession>A0A915C379</accession>
<organism evidence="2 3">
    <name type="scientific">Parascaris univalens</name>
    <name type="common">Nematode worm</name>
    <dbReference type="NCBI Taxonomy" id="6257"/>
    <lineage>
        <taxon>Eukaryota</taxon>
        <taxon>Metazoa</taxon>
        <taxon>Ecdysozoa</taxon>
        <taxon>Nematoda</taxon>
        <taxon>Chromadorea</taxon>
        <taxon>Rhabditida</taxon>
        <taxon>Spirurina</taxon>
        <taxon>Ascaridomorpha</taxon>
        <taxon>Ascaridoidea</taxon>
        <taxon>Ascarididae</taxon>
        <taxon>Parascaris</taxon>
    </lineage>
</organism>
<keyword evidence="1" id="KW-1133">Transmembrane helix</keyword>
<sequence>MDFLELINAIEYILWLEITYAEVNFSVDLKFTQYCNYTVKNESHSMLLPKIYTNIGFLSYSYFLLLYSSIIFSSTIVHQ</sequence>
<evidence type="ECO:0000256" key="1">
    <source>
        <dbReference type="SAM" id="Phobius"/>
    </source>
</evidence>
<protein>
    <submittedName>
        <fullName evidence="3">Ovule protein</fullName>
    </submittedName>
</protein>
<keyword evidence="1" id="KW-0812">Transmembrane</keyword>
<keyword evidence="2" id="KW-1185">Reference proteome</keyword>
<evidence type="ECO:0000313" key="2">
    <source>
        <dbReference type="Proteomes" id="UP000887569"/>
    </source>
</evidence>
<dbReference type="WBParaSite" id="PgR078_g013_t01">
    <property type="protein sequence ID" value="PgR078_g013_t01"/>
    <property type="gene ID" value="PgR078_g013"/>
</dbReference>
<keyword evidence="1" id="KW-0472">Membrane</keyword>
<dbReference type="Proteomes" id="UP000887569">
    <property type="component" value="Unplaced"/>
</dbReference>
<dbReference type="AlphaFoldDB" id="A0A915C379"/>